<dbReference type="EMBL" id="CP010803">
    <property type="protein sequence ID" value="AJY45042.1"/>
    <property type="molecule type" value="Genomic_DNA"/>
</dbReference>
<gene>
    <name evidence="4" type="ORF">TM49_04020</name>
</gene>
<dbReference type="PATRIC" id="fig|1486262.3.peg.819"/>
<dbReference type="Gene3D" id="3.40.190.10">
    <property type="entry name" value="Periplasmic binding protein-like II"/>
    <property type="match status" value="1"/>
</dbReference>
<accession>A0A0D5LMP3</accession>
<reference evidence="4 5" key="1">
    <citation type="journal article" date="2015" name="Genome Announc.">
        <title>Complete genome sequence of Martelella endophytica YC6887, which has antifungal activity associated with a halophyte.</title>
        <authorList>
            <person name="Khan A."/>
            <person name="Khan H."/>
            <person name="Chung E.J."/>
            <person name="Hossain M.T."/>
            <person name="Chung Y.R."/>
        </authorList>
    </citation>
    <scope>NUCLEOTIDE SEQUENCE [LARGE SCALE GENOMIC DNA]</scope>
    <source>
        <strain evidence="4">YC6887</strain>
    </source>
</reference>
<feature type="domain" description="Solute-binding protein family 5" evidence="3">
    <location>
        <begin position="94"/>
        <end position="407"/>
    </location>
</feature>
<dbReference type="PANTHER" id="PTHR30290">
    <property type="entry name" value="PERIPLASMIC BINDING COMPONENT OF ABC TRANSPORTER"/>
    <property type="match status" value="1"/>
</dbReference>
<dbReference type="GO" id="GO:0015833">
    <property type="term" value="P:peptide transport"/>
    <property type="evidence" value="ECO:0007669"/>
    <property type="project" value="TreeGrafter"/>
</dbReference>
<dbReference type="Pfam" id="PF00496">
    <property type="entry name" value="SBP_bac_5"/>
    <property type="match status" value="1"/>
</dbReference>
<evidence type="ECO:0000313" key="5">
    <source>
        <dbReference type="Proteomes" id="UP000032611"/>
    </source>
</evidence>
<evidence type="ECO:0000259" key="3">
    <source>
        <dbReference type="Pfam" id="PF00496"/>
    </source>
</evidence>
<dbReference type="STRING" id="1486262.TM49_04020"/>
<comment type="subcellular location">
    <subcellularLocation>
        <location evidence="1">Periplasm</location>
    </subcellularLocation>
</comment>
<name>A0A0D5LMP3_MAREN</name>
<dbReference type="InterPro" id="IPR006311">
    <property type="entry name" value="TAT_signal"/>
</dbReference>
<dbReference type="OrthoDB" id="8144963at2"/>
<dbReference type="KEGG" id="mey:TM49_04020"/>
<evidence type="ECO:0000256" key="2">
    <source>
        <dbReference type="ARBA" id="ARBA00005695"/>
    </source>
</evidence>
<dbReference type="InterPro" id="IPR030678">
    <property type="entry name" value="Peptide/Ni-bd"/>
</dbReference>
<evidence type="ECO:0000313" key="4">
    <source>
        <dbReference type="EMBL" id="AJY45042.1"/>
    </source>
</evidence>
<proteinExistence type="inferred from homology"/>
<dbReference type="PROSITE" id="PS51318">
    <property type="entry name" value="TAT"/>
    <property type="match status" value="1"/>
</dbReference>
<dbReference type="AlphaFoldDB" id="A0A0D5LMP3"/>
<dbReference type="InterPro" id="IPR000914">
    <property type="entry name" value="SBP_5_dom"/>
</dbReference>
<organism evidence="4 5">
    <name type="scientific">Martelella endophytica</name>
    <dbReference type="NCBI Taxonomy" id="1486262"/>
    <lineage>
        <taxon>Bacteria</taxon>
        <taxon>Pseudomonadati</taxon>
        <taxon>Pseudomonadota</taxon>
        <taxon>Alphaproteobacteria</taxon>
        <taxon>Hyphomicrobiales</taxon>
        <taxon>Aurantimonadaceae</taxon>
        <taxon>Martelella</taxon>
    </lineage>
</organism>
<dbReference type="GO" id="GO:0030288">
    <property type="term" value="C:outer membrane-bounded periplasmic space"/>
    <property type="evidence" value="ECO:0007669"/>
    <property type="project" value="UniProtKB-ARBA"/>
</dbReference>
<dbReference type="RefSeq" id="WP_052699703.1">
    <property type="nucleotide sequence ID" value="NZ_CP010803.1"/>
</dbReference>
<dbReference type="GO" id="GO:1904680">
    <property type="term" value="F:peptide transmembrane transporter activity"/>
    <property type="evidence" value="ECO:0007669"/>
    <property type="project" value="TreeGrafter"/>
</dbReference>
<dbReference type="InterPro" id="IPR019546">
    <property type="entry name" value="TAT_signal_bac_arc"/>
</dbReference>
<dbReference type="GO" id="GO:0043190">
    <property type="term" value="C:ATP-binding cassette (ABC) transporter complex"/>
    <property type="evidence" value="ECO:0007669"/>
    <property type="project" value="InterPro"/>
</dbReference>
<dbReference type="SUPFAM" id="SSF53850">
    <property type="entry name" value="Periplasmic binding protein-like II"/>
    <property type="match status" value="1"/>
</dbReference>
<dbReference type="PIRSF" id="PIRSF002741">
    <property type="entry name" value="MppA"/>
    <property type="match status" value="1"/>
</dbReference>
<dbReference type="InterPro" id="IPR039424">
    <property type="entry name" value="SBP_5"/>
</dbReference>
<dbReference type="Proteomes" id="UP000032611">
    <property type="component" value="Chromosome"/>
</dbReference>
<dbReference type="NCBIfam" id="TIGR01409">
    <property type="entry name" value="TAT_signal_seq"/>
    <property type="match status" value="1"/>
</dbReference>
<comment type="similarity">
    <text evidence="2">Belongs to the bacterial solute-binding protein 5 family.</text>
</comment>
<evidence type="ECO:0000256" key="1">
    <source>
        <dbReference type="ARBA" id="ARBA00004418"/>
    </source>
</evidence>
<sequence>MNEFKITRRQAMQRLGAGGLALAVGNMAGTSAVCAQENKVLKIRNDGDMERIDPASRGGWYDETVMFAIFSGLVRYSDGDNWDWELDAATVLDDSDPLNIKFELRPGIQFTNGFGEMTAEDVKFSYERFADPAVNAVYGSDWAALDQVEVTGKYTGVIRLKEAFAPLFTSTLPNASGLIISKKAVEASGKPDIATDPLACGGPYQLAEWRPREIIRLTRNPGWVGPEPFYDEIQLYPIADVTSAETAFTAGDLDCTQIAVNSIPAYEGTDNTLTVKPALGYSWIGMNVESPKLSDIKVRRAIQHAVNVQEIVDATFGGVVDPAYGLVPPPLMGARDEVLYGYDPDQARALLQEAGADGLDLSLSFGTDPDIMIVAQVLQAQLAAVGINLSIRQMDSATMIAEAQDNEGGGYQNIELIIEPFTTTPDPSWVTEWFTCDQVGVWNFQRTCSPEWDEKNAAAVKETDPAKREQMYIELQNELEETGAYVFLYHGVNAWVTKPGITPAFKPDAQIAFLRDFKEA</sequence>
<keyword evidence="5" id="KW-1185">Reference proteome</keyword>
<dbReference type="HOGENOM" id="CLU_017028_7_2_5"/>
<dbReference type="Gene3D" id="3.10.105.10">
    <property type="entry name" value="Dipeptide-binding Protein, Domain 3"/>
    <property type="match status" value="1"/>
</dbReference>
<protein>
    <submittedName>
        <fullName evidence="4">Peptide ABC transporter substrate-binding protein</fullName>
    </submittedName>
</protein>